<dbReference type="Gene3D" id="3.40.50.880">
    <property type="match status" value="1"/>
</dbReference>
<protein>
    <submittedName>
        <fullName evidence="3">Trehalose utilization</fullName>
    </submittedName>
</protein>
<feature type="signal peptide" evidence="1">
    <location>
        <begin position="1"/>
        <end position="17"/>
    </location>
</feature>
<gene>
    <name evidence="3" type="ORF">CA85_48140</name>
</gene>
<keyword evidence="4" id="KW-1185">Reference proteome</keyword>
<feature type="chain" id="PRO_5022708973" evidence="1">
    <location>
        <begin position="18"/>
        <end position="259"/>
    </location>
</feature>
<dbReference type="Proteomes" id="UP000318053">
    <property type="component" value="Unassembled WGS sequence"/>
</dbReference>
<dbReference type="InterPro" id="IPR029062">
    <property type="entry name" value="Class_I_gatase-like"/>
</dbReference>
<evidence type="ECO:0000259" key="2">
    <source>
        <dbReference type="Pfam" id="PF06283"/>
    </source>
</evidence>
<comment type="caution">
    <text evidence="3">The sequence shown here is derived from an EMBL/GenBank/DDBJ whole genome shotgun (WGS) entry which is preliminary data.</text>
</comment>
<evidence type="ECO:0000256" key="1">
    <source>
        <dbReference type="SAM" id="SignalP"/>
    </source>
</evidence>
<keyword evidence="1" id="KW-0732">Signal</keyword>
<dbReference type="EMBL" id="SJPK01000022">
    <property type="protein sequence ID" value="TWT55714.1"/>
    <property type="molecule type" value="Genomic_DNA"/>
</dbReference>
<dbReference type="Pfam" id="PF06283">
    <property type="entry name" value="ThuA"/>
    <property type="match status" value="1"/>
</dbReference>
<dbReference type="SUPFAM" id="SSF52317">
    <property type="entry name" value="Class I glutamine amidotransferase-like"/>
    <property type="match status" value="1"/>
</dbReference>
<dbReference type="AlphaFoldDB" id="A0A5C5WXM9"/>
<evidence type="ECO:0000313" key="3">
    <source>
        <dbReference type="EMBL" id="TWT55714.1"/>
    </source>
</evidence>
<sequence length="259" mass="28362" precursor="true">MLRSLFVFLALISISPAATGRADETKPRLVMLIAEREYDTEVTLPRFAEDTLSDQYAVSIVGPAEDDRNAFDGIEKVQQADVLLVSVRRRTLPAEQLAILRQYVASGKPVIGIRTANHAFSVRNQSVPEDRAVWPKWDQEVFGGNYTNHHGRELTTTIRRYHSGSTPAGLLAGIPDDQTWTTQGSLYKVSPLATGATVLLRGSVPGQPSEPVAWTFQRADGGASFYTSLGHRDDFDGSLLPQLLANAIAWSLTASNPRD</sequence>
<evidence type="ECO:0000313" key="4">
    <source>
        <dbReference type="Proteomes" id="UP000318053"/>
    </source>
</evidence>
<dbReference type="RefSeq" id="WP_146393610.1">
    <property type="nucleotide sequence ID" value="NZ_SJPK01000022.1"/>
</dbReference>
<dbReference type="OrthoDB" id="272395at2"/>
<organism evidence="3 4">
    <name type="scientific">Allorhodopirellula solitaria</name>
    <dbReference type="NCBI Taxonomy" id="2527987"/>
    <lineage>
        <taxon>Bacteria</taxon>
        <taxon>Pseudomonadati</taxon>
        <taxon>Planctomycetota</taxon>
        <taxon>Planctomycetia</taxon>
        <taxon>Pirellulales</taxon>
        <taxon>Pirellulaceae</taxon>
        <taxon>Allorhodopirellula</taxon>
    </lineage>
</organism>
<accession>A0A5C5WXM9</accession>
<feature type="domain" description="ThuA-like" evidence="2">
    <location>
        <begin position="64"/>
        <end position="250"/>
    </location>
</feature>
<name>A0A5C5WXM9_9BACT</name>
<reference evidence="3 4" key="1">
    <citation type="submission" date="2019-02" db="EMBL/GenBank/DDBJ databases">
        <title>Deep-cultivation of Planctomycetes and their phenomic and genomic characterization uncovers novel biology.</title>
        <authorList>
            <person name="Wiegand S."/>
            <person name="Jogler M."/>
            <person name="Boedeker C."/>
            <person name="Pinto D."/>
            <person name="Vollmers J."/>
            <person name="Rivas-Marin E."/>
            <person name="Kohn T."/>
            <person name="Peeters S.H."/>
            <person name="Heuer A."/>
            <person name="Rast P."/>
            <person name="Oberbeckmann S."/>
            <person name="Bunk B."/>
            <person name="Jeske O."/>
            <person name="Meyerdierks A."/>
            <person name="Storesund J.E."/>
            <person name="Kallscheuer N."/>
            <person name="Luecker S."/>
            <person name="Lage O.M."/>
            <person name="Pohl T."/>
            <person name="Merkel B.J."/>
            <person name="Hornburger P."/>
            <person name="Mueller R.-W."/>
            <person name="Bruemmer F."/>
            <person name="Labrenz M."/>
            <person name="Spormann A.M."/>
            <person name="Op Den Camp H."/>
            <person name="Overmann J."/>
            <person name="Amann R."/>
            <person name="Jetten M.S.M."/>
            <person name="Mascher T."/>
            <person name="Medema M.H."/>
            <person name="Devos D.P."/>
            <person name="Kaster A.-K."/>
            <person name="Ovreas L."/>
            <person name="Rohde M."/>
            <person name="Galperin M.Y."/>
            <person name="Jogler C."/>
        </authorList>
    </citation>
    <scope>NUCLEOTIDE SEQUENCE [LARGE SCALE GENOMIC DNA]</scope>
    <source>
        <strain evidence="3 4">CA85</strain>
    </source>
</reference>
<dbReference type="InterPro" id="IPR029010">
    <property type="entry name" value="ThuA-like"/>
</dbReference>
<proteinExistence type="predicted"/>